<name>A0A9Q3BVQ1_9BASI</name>
<accession>A0A9Q3BVQ1</accession>
<feature type="domain" description="Integrase catalytic" evidence="2">
    <location>
        <begin position="1"/>
        <end position="106"/>
    </location>
</feature>
<dbReference type="InterPro" id="IPR001584">
    <property type="entry name" value="Integrase_cat-core"/>
</dbReference>
<dbReference type="GO" id="GO:0015074">
    <property type="term" value="P:DNA integration"/>
    <property type="evidence" value="ECO:0007669"/>
    <property type="project" value="InterPro"/>
</dbReference>
<organism evidence="3 4">
    <name type="scientific">Austropuccinia psidii MF-1</name>
    <dbReference type="NCBI Taxonomy" id="1389203"/>
    <lineage>
        <taxon>Eukaryota</taxon>
        <taxon>Fungi</taxon>
        <taxon>Dikarya</taxon>
        <taxon>Basidiomycota</taxon>
        <taxon>Pucciniomycotina</taxon>
        <taxon>Pucciniomycetes</taxon>
        <taxon>Pucciniales</taxon>
        <taxon>Sphaerophragmiaceae</taxon>
        <taxon>Austropuccinia</taxon>
    </lineage>
</organism>
<evidence type="ECO:0000256" key="1">
    <source>
        <dbReference type="ARBA" id="ARBA00022884"/>
    </source>
</evidence>
<gene>
    <name evidence="3" type="ORF">O181_011330</name>
</gene>
<dbReference type="Gene3D" id="3.30.420.10">
    <property type="entry name" value="Ribonuclease H-like superfamily/Ribonuclease H"/>
    <property type="match status" value="1"/>
</dbReference>
<keyword evidence="1" id="KW-0694">RNA-binding</keyword>
<evidence type="ECO:0000313" key="4">
    <source>
        <dbReference type="Proteomes" id="UP000765509"/>
    </source>
</evidence>
<sequence>MDWVIALNPGGDRSFNTFLVLFESSRKAPMFLQCNTDATAMDTAIMIWNRGIIHEDLFQNIISDKYLKFTLALWKNLHNLFGTKLSLSKAYHPQADGLEERMIPTQ</sequence>
<dbReference type="GO" id="GO:0003723">
    <property type="term" value="F:RNA binding"/>
    <property type="evidence" value="ECO:0007669"/>
    <property type="project" value="UniProtKB-KW"/>
</dbReference>
<dbReference type="AlphaFoldDB" id="A0A9Q3BVQ1"/>
<protein>
    <recommendedName>
        <fullName evidence="2">Integrase catalytic domain-containing protein</fullName>
    </recommendedName>
</protein>
<dbReference type="InterPro" id="IPR012337">
    <property type="entry name" value="RNaseH-like_sf"/>
</dbReference>
<proteinExistence type="predicted"/>
<dbReference type="GO" id="GO:0005634">
    <property type="term" value="C:nucleus"/>
    <property type="evidence" value="ECO:0007669"/>
    <property type="project" value="UniProtKB-ARBA"/>
</dbReference>
<evidence type="ECO:0000259" key="2">
    <source>
        <dbReference type="PROSITE" id="PS50994"/>
    </source>
</evidence>
<comment type="caution">
    <text evidence="3">The sequence shown here is derived from an EMBL/GenBank/DDBJ whole genome shotgun (WGS) entry which is preliminary data.</text>
</comment>
<dbReference type="InterPro" id="IPR036397">
    <property type="entry name" value="RNaseH_sf"/>
</dbReference>
<dbReference type="EMBL" id="AVOT02002815">
    <property type="protein sequence ID" value="MBW0471615.1"/>
    <property type="molecule type" value="Genomic_DNA"/>
</dbReference>
<keyword evidence="4" id="KW-1185">Reference proteome</keyword>
<dbReference type="SUPFAM" id="SSF53098">
    <property type="entry name" value="Ribonuclease H-like"/>
    <property type="match status" value="1"/>
</dbReference>
<dbReference type="PROSITE" id="PS50994">
    <property type="entry name" value="INTEGRASE"/>
    <property type="match status" value="1"/>
</dbReference>
<evidence type="ECO:0000313" key="3">
    <source>
        <dbReference type="EMBL" id="MBW0471615.1"/>
    </source>
</evidence>
<dbReference type="Proteomes" id="UP000765509">
    <property type="component" value="Unassembled WGS sequence"/>
</dbReference>
<reference evidence="3" key="1">
    <citation type="submission" date="2021-03" db="EMBL/GenBank/DDBJ databases">
        <title>Draft genome sequence of rust myrtle Austropuccinia psidii MF-1, a brazilian biotype.</title>
        <authorList>
            <person name="Quecine M.C."/>
            <person name="Pachon D.M.R."/>
            <person name="Bonatelli M.L."/>
            <person name="Correr F.H."/>
            <person name="Franceschini L.M."/>
            <person name="Leite T.F."/>
            <person name="Margarido G.R.A."/>
            <person name="Almeida C.A."/>
            <person name="Ferrarezi J.A."/>
            <person name="Labate C.A."/>
        </authorList>
    </citation>
    <scope>NUCLEOTIDE SEQUENCE</scope>
    <source>
        <strain evidence="3">MF-1</strain>
    </source>
</reference>